<dbReference type="EMBL" id="JBJKBG010000003">
    <property type="protein sequence ID" value="KAL3744638.1"/>
    <property type="molecule type" value="Genomic_DNA"/>
</dbReference>
<comment type="similarity">
    <text evidence="1 2">Belongs to the TIFY/JAZ family.</text>
</comment>
<dbReference type="Pfam" id="PF06200">
    <property type="entry name" value="tify"/>
    <property type="match status" value="1"/>
</dbReference>
<gene>
    <name evidence="5" type="ORF">ACJRO7_013840</name>
</gene>
<protein>
    <recommendedName>
        <fullName evidence="2">Protein TIFY</fullName>
    </recommendedName>
    <alternativeName>
        <fullName evidence="2">Jasmonate ZIM domain-containing protein</fullName>
    </alternativeName>
</protein>
<evidence type="ECO:0000259" key="4">
    <source>
        <dbReference type="PROSITE" id="PS51320"/>
    </source>
</evidence>
<keyword evidence="2" id="KW-1184">Jasmonic acid signaling pathway</keyword>
<comment type="domain">
    <text evidence="2">The jas domain is required for interaction with COI1.</text>
</comment>
<dbReference type="GO" id="GO:0005634">
    <property type="term" value="C:nucleus"/>
    <property type="evidence" value="ECO:0007669"/>
    <property type="project" value="UniProtKB-SubCell"/>
</dbReference>
<evidence type="ECO:0000313" key="5">
    <source>
        <dbReference type="EMBL" id="KAL3744638.1"/>
    </source>
</evidence>
<dbReference type="PROSITE" id="PS51320">
    <property type="entry name" value="TIFY"/>
    <property type="match status" value="1"/>
</dbReference>
<proteinExistence type="inferred from homology"/>
<comment type="caution">
    <text evidence="5">The sequence shown here is derived from an EMBL/GenBank/DDBJ whole genome shotgun (WGS) entry which is preliminary data.</text>
</comment>
<keyword evidence="6" id="KW-1185">Reference proteome</keyword>
<reference evidence="5 6" key="1">
    <citation type="submission" date="2024-11" db="EMBL/GenBank/DDBJ databases">
        <title>Chromosome-level genome assembly of Eucalyptus globulus Labill. provides insights into its genome evolution.</title>
        <authorList>
            <person name="Li X."/>
        </authorList>
    </citation>
    <scope>NUCLEOTIDE SEQUENCE [LARGE SCALE GENOMIC DNA]</scope>
    <source>
        <strain evidence="5">CL2024</strain>
        <tissue evidence="5">Fresh tender leaves</tissue>
    </source>
</reference>
<organism evidence="5 6">
    <name type="scientific">Eucalyptus globulus</name>
    <name type="common">Tasmanian blue gum</name>
    <dbReference type="NCBI Taxonomy" id="34317"/>
    <lineage>
        <taxon>Eukaryota</taxon>
        <taxon>Viridiplantae</taxon>
        <taxon>Streptophyta</taxon>
        <taxon>Embryophyta</taxon>
        <taxon>Tracheophyta</taxon>
        <taxon>Spermatophyta</taxon>
        <taxon>Magnoliopsida</taxon>
        <taxon>eudicotyledons</taxon>
        <taxon>Gunneridae</taxon>
        <taxon>Pentapetalae</taxon>
        <taxon>rosids</taxon>
        <taxon>malvids</taxon>
        <taxon>Myrtales</taxon>
        <taxon>Myrtaceae</taxon>
        <taxon>Myrtoideae</taxon>
        <taxon>Eucalypteae</taxon>
        <taxon>Eucalyptus</taxon>
    </lineage>
</organism>
<evidence type="ECO:0000313" key="6">
    <source>
        <dbReference type="Proteomes" id="UP001634007"/>
    </source>
</evidence>
<dbReference type="InterPro" id="IPR040390">
    <property type="entry name" value="TIFY/JAZ"/>
</dbReference>
<feature type="region of interest" description="Disordered" evidence="3">
    <location>
        <begin position="1"/>
        <end position="26"/>
    </location>
</feature>
<keyword evidence="2" id="KW-0539">Nucleus</keyword>
<dbReference type="GO" id="GO:2000022">
    <property type="term" value="P:regulation of jasmonic acid mediated signaling pathway"/>
    <property type="evidence" value="ECO:0007669"/>
    <property type="project" value="UniProtKB-UniRule"/>
</dbReference>
<name>A0ABD3L277_EUCGL</name>
<dbReference type="PANTHER" id="PTHR33077:SF140">
    <property type="entry name" value="PROTEIN TIFY 10B"/>
    <property type="match status" value="1"/>
</dbReference>
<dbReference type="Proteomes" id="UP001634007">
    <property type="component" value="Unassembled WGS sequence"/>
</dbReference>
<evidence type="ECO:0000256" key="1">
    <source>
        <dbReference type="ARBA" id="ARBA00008614"/>
    </source>
</evidence>
<dbReference type="InterPro" id="IPR010399">
    <property type="entry name" value="Tify_dom"/>
</dbReference>
<comment type="function">
    <text evidence="2">Repressor of jasmonate responses.</text>
</comment>
<evidence type="ECO:0000256" key="2">
    <source>
        <dbReference type="RuleBase" id="RU369065"/>
    </source>
</evidence>
<dbReference type="Pfam" id="PF09425">
    <property type="entry name" value="Jas_motif"/>
    <property type="match status" value="1"/>
</dbReference>
<sequence>MSISSEHSESGSFAGGRSPPARPLEKSTFSHTCSLLSQYLKEKKGSFGDLNLGIPPAADATGAPGMSRHAATTMNLFPVCEGGSAEARNVKFMDLFPQQAGFGSTKEDVSKMNNSSSIKKEPETAQMTIFYAGQVIVLNDFPAEKAKEVMLAASKGSSLSQHAAAAPNLAKSKPAFAPNYAKSPVESGGVVSSSPSPVPVPSLGANAIQEHGGRLAEPLACDLPIARRASLHRFLEKRKDRLTAKAPYVTASPGSGAAPPPKPAETKPWLGLAAQPMQ</sequence>
<feature type="domain" description="Tify" evidence="4">
    <location>
        <begin position="120"/>
        <end position="155"/>
    </location>
</feature>
<feature type="region of interest" description="Disordered" evidence="3">
    <location>
        <begin position="245"/>
        <end position="278"/>
    </location>
</feature>
<dbReference type="AlphaFoldDB" id="A0ABD3L277"/>
<comment type="subcellular location">
    <subcellularLocation>
        <location evidence="2">Nucleus</location>
    </subcellularLocation>
</comment>
<dbReference type="PANTHER" id="PTHR33077">
    <property type="entry name" value="PROTEIN TIFY 4A-RELATED-RELATED"/>
    <property type="match status" value="1"/>
</dbReference>
<accession>A0ABD3L277</accession>
<dbReference type="GO" id="GO:0031347">
    <property type="term" value="P:regulation of defense response"/>
    <property type="evidence" value="ECO:0007669"/>
    <property type="project" value="UniProtKB-UniRule"/>
</dbReference>
<dbReference type="GO" id="GO:0009611">
    <property type="term" value="P:response to wounding"/>
    <property type="evidence" value="ECO:0007669"/>
    <property type="project" value="UniProtKB-UniRule"/>
</dbReference>
<evidence type="ECO:0000256" key="3">
    <source>
        <dbReference type="SAM" id="MobiDB-lite"/>
    </source>
</evidence>
<dbReference type="InterPro" id="IPR018467">
    <property type="entry name" value="CCT_CS"/>
</dbReference>
<dbReference type="SMART" id="SM00979">
    <property type="entry name" value="TIFY"/>
    <property type="match status" value="1"/>
</dbReference>